<protein>
    <submittedName>
        <fullName evidence="2">Uncharacterized protein</fullName>
    </submittedName>
</protein>
<evidence type="ECO:0000256" key="1">
    <source>
        <dbReference type="SAM" id="Phobius"/>
    </source>
</evidence>
<dbReference type="AlphaFoldDB" id="A0A318YD76"/>
<keyword evidence="1" id="KW-0472">Membrane</keyword>
<sequence length="55" mass="6240">MVGLWPFNLSIIFSGILYYVSTMRTPDRGTFLASDFGETILCARITMRLPNRPIS</sequence>
<organism evidence="2 3">
    <name type="scientific">Aspergillus neoniger (strain CBS 115656)</name>
    <dbReference type="NCBI Taxonomy" id="1448310"/>
    <lineage>
        <taxon>Eukaryota</taxon>
        <taxon>Fungi</taxon>
        <taxon>Dikarya</taxon>
        <taxon>Ascomycota</taxon>
        <taxon>Pezizomycotina</taxon>
        <taxon>Eurotiomycetes</taxon>
        <taxon>Eurotiomycetidae</taxon>
        <taxon>Eurotiales</taxon>
        <taxon>Aspergillaceae</taxon>
        <taxon>Aspergillus</taxon>
        <taxon>Aspergillus subgen. Circumdati</taxon>
    </lineage>
</organism>
<gene>
    <name evidence="2" type="ORF">BO87DRAFT_107110</name>
</gene>
<evidence type="ECO:0000313" key="3">
    <source>
        <dbReference type="Proteomes" id="UP000247647"/>
    </source>
</evidence>
<dbReference type="GeneID" id="37120288"/>
<dbReference type="RefSeq" id="XP_025477814.1">
    <property type="nucleotide sequence ID" value="XM_025617832.1"/>
</dbReference>
<accession>A0A318YD76</accession>
<keyword evidence="3" id="KW-1185">Reference proteome</keyword>
<proteinExistence type="predicted"/>
<reference evidence="2" key="1">
    <citation type="submission" date="2016-12" db="EMBL/GenBank/DDBJ databases">
        <title>The genomes of Aspergillus section Nigri reveals drivers in fungal speciation.</title>
        <authorList>
            <consortium name="DOE Joint Genome Institute"/>
            <person name="Vesth T.C."/>
            <person name="Nybo J."/>
            <person name="Theobald S."/>
            <person name="Brandl J."/>
            <person name="Frisvad J.C."/>
            <person name="Nielsen K.F."/>
            <person name="Lyhne E.K."/>
            <person name="Kogle M.E."/>
            <person name="Kuo A."/>
            <person name="Riley R."/>
            <person name="Clum A."/>
            <person name="Nolan M."/>
            <person name="Lipzen A."/>
            <person name="Salamov A."/>
            <person name="Henrissat B."/>
            <person name="Wiebenga A."/>
            <person name="De Vries R.P."/>
            <person name="Grigoriev I.V."/>
            <person name="Mortensen U.H."/>
            <person name="Andersen M.R."/>
            <person name="Baker S.E."/>
        </authorList>
    </citation>
    <scope>NUCLEOTIDE SEQUENCE [LARGE SCALE GENOMIC DNA]</scope>
    <source>
        <strain evidence="2">CBS 115656</strain>
    </source>
</reference>
<feature type="transmembrane region" description="Helical" evidence="1">
    <location>
        <begin position="6"/>
        <end position="22"/>
    </location>
</feature>
<evidence type="ECO:0000313" key="2">
    <source>
        <dbReference type="EMBL" id="PYH32336.1"/>
    </source>
</evidence>
<keyword evidence="1" id="KW-1133">Transmembrane helix</keyword>
<keyword evidence="1" id="KW-0812">Transmembrane</keyword>
<dbReference type="Proteomes" id="UP000247647">
    <property type="component" value="Unassembled WGS sequence"/>
</dbReference>
<dbReference type="EMBL" id="KZ821468">
    <property type="protein sequence ID" value="PYH32336.1"/>
    <property type="molecule type" value="Genomic_DNA"/>
</dbReference>
<name>A0A318YD76_ASPNB</name>